<dbReference type="AlphaFoldDB" id="G2QFC0"/>
<evidence type="ECO:0000313" key="8">
    <source>
        <dbReference type="Proteomes" id="UP000007322"/>
    </source>
</evidence>
<evidence type="ECO:0000256" key="1">
    <source>
        <dbReference type="ARBA" id="ARBA00004123"/>
    </source>
</evidence>
<evidence type="ECO:0000256" key="2">
    <source>
        <dbReference type="ARBA" id="ARBA00023015"/>
    </source>
</evidence>
<dbReference type="GeneID" id="11514259"/>
<dbReference type="OrthoDB" id="5217604at2759"/>
<dbReference type="PANTHER" id="PTHR31845">
    <property type="entry name" value="FINGER DOMAIN PROTEIN, PUTATIVE-RELATED"/>
    <property type="match status" value="1"/>
</dbReference>
<evidence type="ECO:0000256" key="6">
    <source>
        <dbReference type="SAM" id="MobiDB-lite"/>
    </source>
</evidence>
<dbReference type="HOGENOM" id="CLU_006524_7_0_1"/>
<evidence type="ECO:0008006" key="9">
    <source>
        <dbReference type="Google" id="ProtNLM"/>
    </source>
</evidence>
<comment type="subcellular location">
    <subcellularLocation>
        <location evidence="1">Nucleus</location>
    </subcellularLocation>
</comment>
<keyword evidence="4" id="KW-0804">Transcription</keyword>
<dbReference type="InterPro" id="IPR051089">
    <property type="entry name" value="prtT"/>
</dbReference>
<keyword evidence="5" id="KW-0539">Nucleus</keyword>
<dbReference type="InParanoid" id="G2QFC0"/>
<protein>
    <recommendedName>
        <fullName evidence="9">Transcription factor domain-containing protein</fullName>
    </recommendedName>
</protein>
<reference evidence="7 8" key="1">
    <citation type="journal article" date="2011" name="Nat. Biotechnol.">
        <title>Comparative genomic analysis of the thermophilic biomass-degrading fungi Myceliophthora thermophila and Thielavia terrestris.</title>
        <authorList>
            <person name="Berka R.M."/>
            <person name="Grigoriev I.V."/>
            <person name="Otillar R."/>
            <person name="Salamov A."/>
            <person name="Grimwood J."/>
            <person name="Reid I."/>
            <person name="Ishmael N."/>
            <person name="John T."/>
            <person name="Darmond C."/>
            <person name="Moisan M.-C."/>
            <person name="Henrissat B."/>
            <person name="Coutinho P.M."/>
            <person name="Lombard V."/>
            <person name="Natvig D.O."/>
            <person name="Lindquist E."/>
            <person name="Schmutz J."/>
            <person name="Lucas S."/>
            <person name="Harris P."/>
            <person name="Powlowski J."/>
            <person name="Bellemare A."/>
            <person name="Taylor D."/>
            <person name="Butler G."/>
            <person name="de Vries R.P."/>
            <person name="Allijn I.E."/>
            <person name="van den Brink J."/>
            <person name="Ushinsky S."/>
            <person name="Storms R."/>
            <person name="Powell A.J."/>
            <person name="Paulsen I.T."/>
            <person name="Elbourne L.D.H."/>
            <person name="Baker S.E."/>
            <person name="Magnuson J."/>
            <person name="LaBoissiere S."/>
            <person name="Clutterbuck A.J."/>
            <person name="Martinez D."/>
            <person name="Wogulis M."/>
            <person name="de Leon A.L."/>
            <person name="Rey M.W."/>
            <person name="Tsang A."/>
        </authorList>
    </citation>
    <scope>NUCLEOTIDE SEQUENCE [LARGE SCALE GENOMIC DNA]</scope>
    <source>
        <strain evidence="8">ATCC 42464 / BCRC 31852 / DSM 1799</strain>
    </source>
</reference>
<dbReference type="Proteomes" id="UP000007322">
    <property type="component" value="Chromosome 4"/>
</dbReference>
<dbReference type="GO" id="GO:0005634">
    <property type="term" value="C:nucleus"/>
    <property type="evidence" value="ECO:0007669"/>
    <property type="project" value="UniProtKB-SubCell"/>
</dbReference>
<evidence type="ECO:0000256" key="3">
    <source>
        <dbReference type="ARBA" id="ARBA00023125"/>
    </source>
</evidence>
<dbReference type="VEuPathDB" id="FungiDB:MYCTH_2307170"/>
<proteinExistence type="predicted"/>
<evidence type="ECO:0000256" key="4">
    <source>
        <dbReference type="ARBA" id="ARBA00023163"/>
    </source>
</evidence>
<organism evidence="7 8">
    <name type="scientific">Thermothelomyces thermophilus (strain ATCC 42464 / BCRC 31852 / DSM 1799)</name>
    <name type="common">Sporotrichum thermophile</name>
    <dbReference type="NCBI Taxonomy" id="573729"/>
    <lineage>
        <taxon>Eukaryota</taxon>
        <taxon>Fungi</taxon>
        <taxon>Dikarya</taxon>
        <taxon>Ascomycota</taxon>
        <taxon>Pezizomycotina</taxon>
        <taxon>Sordariomycetes</taxon>
        <taxon>Sordariomycetidae</taxon>
        <taxon>Sordariales</taxon>
        <taxon>Chaetomiaceae</taxon>
        <taxon>Thermothelomyces</taxon>
    </lineage>
</organism>
<feature type="compositionally biased region" description="Polar residues" evidence="6">
    <location>
        <begin position="29"/>
        <end position="39"/>
    </location>
</feature>
<gene>
    <name evidence="7" type="ORF">MYCTH_2307170</name>
</gene>
<keyword evidence="8" id="KW-1185">Reference proteome</keyword>
<dbReference type="GO" id="GO:0000981">
    <property type="term" value="F:DNA-binding transcription factor activity, RNA polymerase II-specific"/>
    <property type="evidence" value="ECO:0007669"/>
    <property type="project" value="TreeGrafter"/>
</dbReference>
<evidence type="ECO:0000313" key="7">
    <source>
        <dbReference type="EMBL" id="AEO59149.1"/>
    </source>
</evidence>
<accession>G2QFC0</accession>
<sequence length="567" mass="62913">MSRTAQLEAKIEDLVTLLRHQAAPAVKTPSLSNTGTNIDTSTPTLSTHSTTTSQSEQGSSHPTPAPGLPLTRPDRGPGKVDAGPSCLSSLPGDVVGPQAPAPPAASAEPPSMPSCVYQPNATEAAERLMTFRKYMLIFLPFVHLPATLTSEKLRESHPFLWFSIMTVTCRNVDRRLVMTEAIERFVAQRVVVEHEKSMDLLLGLLAMLGWTHYHLKGDKTKLSVLASLAKSLIYDLGLNKGPYETLISALLRAPTHHSSPRDKTLEERRAVLACFLLTSQAAYTIKRMEALTWTSHMDECLQELSEQREWQGDDLLVAQVKVQLIVERLARNISQSPDGIPPSYVLSSLRTQLQAIKAQLPPHLQQNDTILCHIFYAELAIHDVAMNKPKADLSGITSEMQRCEAIEGCISAIQGWFDRHFSIPSYVYIGMTFTYWWSMAHCLLTLSKISTLNEPGWNREAVRNRIDLLAVLDQLGIRFDEVSAQLRLETGPTVEEDPFSKFAKLVRTMKTNWAPEVAPAQRNPGPSATTMTDAFLDNSAEGIGMPFFQPSESETWIAGLFDVNWDI</sequence>
<dbReference type="GO" id="GO:0000976">
    <property type="term" value="F:transcription cis-regulatory region binding"/>
    <property type="evidence" value="ECO:0007669"/>
    <property type="project" value="TreeGrafter"/>
</dbReference>
<name>G2QFC0_THET4</name>
<dbReference type="EMBL" id="CP003005">
    <property type="protein sequence ID" value="AEO59149.1"/>
    <property type="molecule type" value="Genomic_DNA"/>
</dbReference>
<dbReference type="OMA" id="GIDEAWM"/>
<feature type="compositionally biased region" description="Low complexity" evidence="6">
    <location>
        <begin position="40"/>
        <end position="60"/>
    </location>
</feature>
<feature type="region of interest" description="Disordered" evidence="6">
    <location>
        <begin position="26"/>
        <end position="111"/>
    </location>
</feature>
<keyword evidence="2" id="KW-0805">Transcription regulation</keyword>
<dbReference type="KEGG" id="mtm:MYCTH_2307170"/>
<dbReference type="eggNOG" id="ENOG502SD7F">
    <property type="taxonomic scope" value="Eukaryota"/>
</dbReference>
<dbReference type="PANTHER" id="PTHR31845:SF32">
    <property type="entry name" value="MISCELLANEOUS ZN(II)2CYS6 TRANSCRIPTION FACTOR (EUROFUNG)-RELATED"/>
    <property type="match status" value="1"/>
</dbReference>
<evidence type="ECO:0000256" key="5">
    <source>
        <dbReference type="ARBA" id="ARBA00023242"/>
    </source>
</evidence>
<dbReference type="CDD" id="cd12148">
    <property type="entry name" value="fungal_TF_MHR"/>
    <property type="match status" value="1"/>
</dbReference>
<keyword evidence="3" id="KW-0238">DNA-binding</keyword>
<dbReference type="RefSeq" id="XP_003664394.1">
    <property type="nucleotide sequence ID" value="XM_003664346.1"/>
</dbReference>